<dbReference type="GO" id="GO:0004311">
    <property type="term" value="F:geranylgeranyl diphosphate synthase activity"/>
    <property type="evidence" value="ECO:0007669"/>
    <property type="project" value="InterPro"/>
</dbReference>
<dbReference type="InterPro" id="IPR019845">
    <property type="entry name" value="Squalene/phytoene_synthase_CS"/>
</dbReference>
<dbReference type="FunFam" id="1.10.600.10:FF:000004">
    <property type="entry name" value="Phytoene synthase chloroplastic"/>
    <property type="match status" value="1"/>
</dbReference>
<keyword evidence="8" id="KW-0472">Membrane</keyword>
<name>A0A7I8K2D7_SPIIN</name>
<dbReference type="CDD" id="cd00683">
    <property type="entry name" value="Trans_IPPS_HH"/>
    <property type="match status" value="1"/>
</dbReference>
<protein>
    <recommendedName>
        <fullName evidence="3">15-cis-phytoene synthase</fullName>
        <ecNumber evidence="3">2.5.1.32</ecNumber>
    </recommendedName>
</protein>
<dbReference type="InterPro" id="IPR002060">
    <property type="entry name" value="Squ/phyt_synthse"/>
</dbReference>
<dbReference type="PROSITE" id="PS01044">
    <property type="entry name" value="SQUALEN_PHYTOEN_SYN_1"/>
    <property type="match status" value="1"/>
</dbReference>
<dbReference type="EMBL" id="LR746265">
    <property type="protein sequence ID" value="CAA7391182.1"/>
    <property type="molecule type" value="Genomic_DNA"/>
</dbReference>
<keyword evidence="6" id="KW-0809">Transit peptide</keyword>
<gene>
    <name evidence="9" type="ORF">SI8410_02002539</name>
</gene>
<comment type="similarity">
    <text evidence="2">Belongs to the phytoene/squalene synthase family.</text>
</comment>
<proteinExistence type="inferred from homology"/>
<feature type="transmembrane region" description="Helical" evidence="8">
    <location>
        <begin position="250"/>
        <end position="272"/>
    </location>
</feature>
<dbReference type="SFLD" id="SFLDG01212">
    <property type="entry name" value="Phytoene_synthase_like"/>
    <property type="match status" value="1"/>
</dbReference>
<dbReference type="SUPFAM" id="SSF48576">
    <property type="entry name" value="Terpenoid synthases"/>
    <property type="match status" value="1"/>
</dbReference>
<dbReference type="Proteomes" id="UP000663760">
    <property type="component" value="Chromosome 2"/>
</dbReference>
<dbReference type="GO" id="GO:0051996">
    <property type="term" value="F:squalene synthase [NAD(P)H] activity"/>
    <property type="evidence" value="ECO:0007669"/>
    <property type="project" value="InterPro"/>
</dbReference>
<dbReference type="Pfam" id="PF00494">
    <property type="entry name" value="SQS_PSY"/>
    <property type="match status" value="1"/>
</dbReference>
<dbReference type="OrthoDB" id="6600518at2759"/>
<dbReference type="GO" id="GO:0046905">
    <property type="term" value="F:15-cis-phytoene synthase activity"/>
    <property type="evidence" value="ECO:0007669"/>
    <property type="project" value="UniProtKB-EC"/>
</dbReference>
<keyword evidence="8" id="KW-0812">Transmembrane</keyword>
<evidence type="ECO:0000256" key="7">
    <source>
        <dbReference type="ARBA" id="ARBA00023229"/>
    </source>
</evidence>
<keyword evidence="7" id="KW-0414">Isoprene biosynthesis</keyword>
<evidence type="ECO:0000313" key="10">
    <source>
        <dbReference type="Proteomes" id="UP000663760"/>
    </source>
</evidence>
<dbReference type="PANTHER" id="PTHR31480">
    <property type="entry name" value="BIFUNCTIONAL LYCOPENE CYCLASE/PHYTOENE SYNTHASE"/>
    <property type="match status" value="1"/>
</dbReference>
<keyword evidence="10" id="KW-1185">Reference proteome</keyword>
<keyword evidence="4" id="KW-0808">Transferase</keyword>
<keyword evidence="5" id="KW-0125">Carotenoid biosynthesis</keyword>
<keyword evidence="8" id="KW-1133">Transmembrane helix</keyword>
<organism evidence="9 10">
    <name type="scientific">Spirodela intermedia</name>
    <name type="common">Intermediate duckweed</name>
    <dbReference type="NCBI Taxonomy" id="51605"/>
    <lineage>
        <taxon>Eukaryota</taxon>
        <taxon>Viridiplantae</taxon>
        <taxon>Streptophyta</taxon>
        <taxon>Embryophyta</taxon>
        <taxon>Tracheophyta</taxon>
        <taxon>Spermatophyta</taxon>
        <taxon>Magnoliopsida</taxon>
        <taxon>Liliopsida</taxon>
        <taxon>Araceae</taxon>
        <taxon>Lemnoideae</taxon>
        <taxon>Spirodela</taxon>
    </lineage>
</organism>
<dbReference type="SFLD" id="SFLDS00005">
    <property type="entry name" value="Isoprenoid_Synthase_Type_I"/>
    <property type="match status" value="1"/>
</dbReference>
<dbReference type="InterPro" id="IPR008949">
    <property type="entry name" value="Isoprenoid_synthase_dom_sf"/>
</dbReference>
<dbReference type="Gene3D" id="1.10.600.10">
    <property type="entry name" value="Farnesyl Diphosphate Synthase"/>
    <property type="match status" value="1"/>
</dbReference>
<accession>A0A7I8K2D7</accession>
<evidence type="ECO:0000256" key="5">
    <source>
        <dbReference type="ARBA" id="ARBA00022746"/>
    </source>
</evidence>
<evidence type="ECO:0000256" key="1">
    <source>
        <dbReference type="ARBA" id="ARBA00001805"/>
    </source>
</evidence>
<dbReference type="GO" id="GO:0016117">
    <property type="term" value="P:carotenoid biosynthetic process"/>
    <property type="evidence" value="ECO:0007669"/>
    <property type="project" value="UniProtKB-KW"/>
</dbReference>
<sequence length="431" mass="48295">MAVALARVVSPMEISSNFCSLETIREGGRFVCTRYDDGRIRKKKLRWGLPTLYANSKLASVGLEAEYMRNLPVSSSFVANSAGEVVIPSEQRVYDVVLKQAALVNELRSNRAAAALEERADVVLPGALSLLNEAYDRCGEVCAEYAKTFYLGTLLMTPERRRAIWAIYVWCRRTDELVDGPNASHITPSALDRWEARLEDVFGGRPYDMLDAALSDTVGKFPVDIQPFKDMIEGMRMDLKKSRYKNFDELYLYCYYVAGTVGLMSVPVMGIAPDSQATTESVYNAALALGIANQLTNILRDVGEDARRGRVYLPQDELAQAGLSDEDIFAGKVTDKWRNFMRNQIKRARLFFDQAESGVTQLSEASRWPVWASLLLYRKILDEIEANDYNNFTKRAYVSKAKKLLALPVAYGRSLIRPSRTPPPTSTKPSG</sequence>
<evidence type="ECO:0000313" key="9">
    <source>
        <dbReference type="EMBL" id="CAA7391182.1"/>
    </source>
</evidence>
<dbReference type="EC" id="2.5.1.32" evidence="3"/>
<evidence type="ECO:0000256" key="3">
    <source>
        <dbReference type="ARBA" id="ARBA00012396"/>
    </source>
</evidence>
<evidence type="ECO:0000256" key="8">
    <source>
        <dbReference type="SAM" id="Phobius"/>
    </source>
</evidence>
<dbReference type="SFLD" id="SFLDG01018">
    <property type="entry name" value="Squalene/Phytoene_Synthase_Lik"/>
    <property type="match status" value="1"/>
</dbReference>
<comment type="catalytic activity">
    <reaction evidence="1">
        <text>2 (2E,6E,10E)-geranylgeranyl diphosphate = 15-cis-phytoene + 2 diphosphate</text>
        <dbReference type="Rhea" id="RHEA:34475"/>
        <dbReference type="ChEBI" id="CHEBI:27787"/>
        <dbReference type="ChEBI" id="CHEBI:33019"/>
        <dbReference type="ChEBI" id="CHEBI:58756"/>
        <dbReference type="EC" id="2.5.1.32"/>
    </reaction>
</comment>
<dbReference type="PROSITE" id="PS01045">
    <property type="entry name" value="SQUALEN_PHYTOEN_SYN_2"/>
    <property type="match status" value="1"/>
</dbReference>
<evidence type="ECO:0000256" key="6">
    <source>
        <dbReference type="ARBA" id="ARBA00022946"/>
    </source>
</evidence>
<reference evidence="9" key="1">
    <citation type="submission" date="2020-02" db="EMBL/GenBank/DDBJ databases">
        <authorList>
            <person name="Scholz U."/>
            <person name="Mascher M."/>
            <person name="Fiebig A."/>
        </authorList>
    </citation>
    <scope>NUCLEOTIDE SEQUENCE</scope>
</reference>
<dbReference type="InterPro" id="IPR044843">
    <property type="entry name" value="Trans_IPPS_bact-type"/>
</dbReference>
<dbReference type="GO" id="GO:0010287">
    <property type="term" value="C:plastoglobule"/>
    <property type="evidence" value="ECO:0007669"/>
    <property type="project" value="UniProtKB-ARBA"/>
</dbReference>
<evidence type="ECO:0000256" key="2">
    <source>
        <dbReference type="ARBA" id="ARBA00006251"/>
    </source>
</evidence>
<evidence type="ECO:0000256" key="4">
    <source>
        <dbReference type="ARBA" id="ARBA00022679"/>
    </source>
</evidence>
<dbReference type="InterPro" id="IPR033904">
    <property type="entry name" value="Trans_IPPS_HH"/>
</dbReference>
<dbReference type="AlphaFoldDB" id="A0A7I8K2D7"/>